<evidence type="ECO:0000259" key="3">
    <source>
        <dbReference type="Pfam" id="PF16391"/>
    </source>
</evidence>
<dbReference type="RefSeq" id="WP_147057966.1">
    <property type="nucleotide sequence ID" value="NZ_CP042437.1"/>
</dbReference>
<name>A0A5B8W495_9SPHI</name>
<evidence type="ECO:0000259" key="4">
    <source>
        <dbReference type="Pfam" id="PF17166"/>
    </source>
</evidence>
<dbReference type="Pfam" id="PF16391">
    <property type="entry name" value="DUF5000"/>
    <property type="match status" value="1"/>
</dbReference>
<dbReference type="InterPro" id="IPR032527">
    <property type="entry name" value="DUF4959"/>
</dbReference>
<proteinExistence type="predicted"/>
<organism evidence="5 6">
    <name type="scientific">Mucilaginibacter ginsenosidivorax</name>
    <dbReference type="NCBI Taxonomy" id="862126"/>
    <lineage>
        <taxon>Bacteria</taxon>
        <taxon>Pseudomonadati</taxon>
        <taxon>Bacteroidota</taxon>
        <taxon>Sphingobacteriia</taxon>
        <taxon>Sphingobacteriales</taxon>
        <taxon>Sphingobacteriaceae</taxon>
        <taxon>Mucilaginibacter</taxon>
    </lineage>
</organism>
<accession>A0A5B8W495</accession>
<sequence>MKKTNNIPLLIMLSIIMAAISSCKRNDGYNVPISKDQSKPGVVTNVKVDDYNGGSFITYDLPNSENILYVLATYQIRNGVTRETKSSYYSDTINVEGFAKAQEYTVTLHTVTRANVYSDPVMVTVHPKTPVYEIVSKTLALQADFGGVNVKSLNLFKKDIGLVVTAFNKSTHQMEVEDQHYTNTDTINYSLRGYSTDSRDFGVYVTDKFGNISDTLKRNLSPLLEVLLDKSQFSTFKLPSDTPIGYGWVTSNLWDGRTDGSSDGWHTLPGQTPPFVTSFNVGRSYKLSRFVIWERPDDGQVVYAFAHGNPKTFTLWGSNVAFPNDAKLPLSSPLGTVVGDWINLGNFRYPNPPSGLPPNNHNAADNAFVLAGVNFNVSIADPAIHFIRLSVSQNWENGDIAHVMEISLYGQPQ</sequence>
<dbReference type="Pfam" id="PF16323">
    <property type="entry name" value="DUF4959"/>
    <property type="match status" value="1"/>
</dbReference>
<feature type="chain" id="PRO_5022984918" evidence="1">
    <location>
        <begin position="19"/>
        <end position="413"/>
    </location>
</feature>
<gene>
    <name evidence="5" type="ORF">FSB76_24155</name>
</gene>
<dbReference type="AlphaFoldDB" id="A0A5B8W495"/>
<feature type="signal peptide" evidence="1">
    <location>
        <begin position="1"/>
        <end position="18"/>
    </location>
</feature>
<dbReference type="OrthoDB" id="1312186at2"/>
<evidence type="ECO:0000313" key="6">
    <source>
        <dbReference type="Proteomes" id="UP000321362"/>
    </source>
</evidence>
<feature type="domain" description="DUF5000" evidence="3">
    <location>
        <begin position="254"/>
        <end position="410"/>
    </location>
</feature>
<dbReference type="Pfam" id="PF17166">
    <property type="entry name" value="DUF5126"/>
    <property type="match status" value="1"/>
</dbReference>
<reference evidence="5 6" key="1">
    <citation type="journal article" date="2013" name="J. Microbiol.">
        <title>Mucilaginibacter ginsenosidivorax sp. nov., with ginsenoside converting activity isolated from sediment.</title>
        <authorList>
            <person name="Kim J.K."/>
            <person name="Choi T.E."/>
            <person name="Liu Q.M."/>
            <person name="Park H.Y."/>
            <person name="Yi T.H."/>
            <person name="Yoon M.H."/>
            <person name="Kim S.C."/>
            <person name="Im W.T."/>
        </authorList>
    </citation>
    <scope>NUCLEOTIDE SEQUENCE [LARGE SCALE GENOMIC DNA]</scope>
    <source>
        <strain evidence="5 6">KHI28</strain>
    </source>
</reference>
<protein>
    <submittedName>
        <fullName evidence="5">DUF4959 domain-containing protein</fullName>
    </submittedName>
</protein>
<dbReference type="Gene3D" id="2.60.120.260">
    <property type="entry name" value="Galactose-binding domain-like"/>
    <property type="match status" value="1"/>
</dbReference>
<keyword evidence="6" id="KW-1185">Reference proteome</keyword>
<dbReference type="Proteomes" id="UP000321362">
    <property type="component" value="Chromosome"/>
</dbReference>
<dbReference type="KEGG" id="mgk:FSB76_24155"/>
<dbReference type="InterPro" id="IPR032164">
    <property type="entry name" value="DUF5000"/>
</dbReference>
<dbReference type="EMBL" id="CP042437">
    <property type="protein sequence ID" value="QEC78890.1"/>
    <property type="molecule type" value="Genomic_DNA"/>
</dbReference>
<evidence type="ECO:0000259" key="2">
    <source>
        <dbReference type="Pfam" id="PF16323"/>
    </source>
</evidence>
<evidence type="ECO:0000313" key="5">
    <source>
        <dbReference type="EMBL" id="QEC78890.1"/>
    </source>
</evidence>
<feature type="domain" description="DUF5126" evidence="4">
    <location>
        <begin position="129"/>
        <end position="231"/>
    </location>
</feature>
<dbReference type="InterPro" id="IPR033431">
    <property type="entry name" value="DUF5126"/>
</dbReference>
<keyword evidence="1" id="KW-0732">Signal</keyword>
<evidence type="ECO:0000256" key="1">
    <source>
        <dbReference type="SAM" id="SignalP"/>
    </source>
</evidence>
<dbReference type="PROSITE" id="PS51257">
    <property type="entry name" value="PROKAR_LIPOPROTEIN"/>
    <property type="match status" value="1"/>
</dbReference>
<feature type="domain" description="DUF4959" evidence="2">
    <location>
        <begin position="22"/>
        <end position="127"/>
    </location>
</feature>